<dbReference type="InterPro" id="IPR002138">
    <property type="entry name" value="Pept_C14_p10"/>
</dbReference>
<dbReference type="PANTHER" id="PTHR48169:SF7">
    <property type="entry name" value="CASPASE 10"/>
    <property type="match status" value="1"/>
</dbReference>
<organism evidence="12 13">
    <name type="scientific">Pygocentrus nattereri</name>
    <name type="common">Red-bellied piranha</name>
    <dbReference type="NCBI Taxonomy" id="42514"/>
    <lineage>
        <taxon>Eukaryota</taxon>
        <taxon>Metazoa</taxon>
        <taxon>Chordata</taxon>
        <taxon>Craniata</taxon>
        <taxon>Vertebrata</taxon>
        <taxon>Euteleostomi</taxon>
        <taxon>Actinopterygii</taxon>
        <taxon>Neopterygii</taxon>
        <taxon>Teleostei</taxon>
        <taxon>Ostariophysi</taxon>
        <taxon>Characiformes</taxon>
        <taxon>Characoidei</taxon>
        <taxon>Pygocentrus</taxon>
    </lineage>
</organism>
<name>A0AAR2K4I4_PYGNA</name>
<dbReference type="InterPro" id="IPR001309">
    <property type="entry name" value="Pept_C14_p20"/>
</dbReference>
<evidence type="ECO:0000259" key="10">
    <source>
        <dbReference type="PROSITE" id="PS50208"/>
    </source>
</evidence>
<evidence type="ECO:0000256" key="4">
    <source>
        <dbReference type="ARBA" id="ARBA00022801"/>
    </source>
</evidence>
<comment type="similarity">
    <text evidence="1 8">Belongs to the peptidase C14A family.</text>
</comment>
<dbReference type="PROSITE" id="PS50207">
    <property type="entry name" value="CASPASE_P10"/>
    <property type="match status" value="1"/>
</dbReference>
<dbReference type="PANTHER" id="PTHR48169">
    <property type="entry name" value="DED DOMAIN-CONTAINING PROTEIN"/>
    <property type="match status" value="1"/>
</dbReference>
<dbReference type="GO" id="GO:0042981">
    <property type="term" value="P:regulation of apoptotic process"/>
    <property type="evidence" value="ECO:0007669"/>
    <property type="project" value="InterPro"/>
</dbReference>
<dbReference type="GO" id="GO:0006915">
    <property type="term" value="P:apoptotic process"/>
    <property type="evidence" value="ECO:0007669"/>
    <property type="project" value="UniProtKB-KW"/>
</dbReference>
<evidence type="ECO:0000259" key="9">
    <source>
        <dbReference type="PROSITE" id="PS50207"/>
    </source>
</evidence>
<dbReference type="Proteomes" id="UP001501920">
    <property type="component" value="Chromosome 30"/>
</dbReference>
<protein>
    <submittedName>
        <fullName evidence="12">Caspase 20, apoptosis-related cysteine peptidase</fullName>
    </submittedName>
</protein>
<keyword evidence="2" id="KW-0645">Protease</keyword>
<dbReference type="AlphaFoldDB" id="A0AAR2K4I4"/>
<feature type="active site" evidence="7">
    <location>
        <position position="221"/>
    </location>
</feature>
<dbReference type="Gene3D" id="3.40.50.1460">
    <property type="match status" value="1"/>
</dbReference>
<evidence type="ECO:0000256" key="2">
    <source>
        <dbReference type="ARBA" id="ARBA00022670"/>
    </source>
</evidence>
<dbReference type="PROSITE" id="PS50209">
    <property type="entry name" value="CARD"/>
    <property type="match status" value="1"/>
</dbReference>
<keyword evidence="13" id="KW-1185">Reference proteome</keyword>
<sequence length="415" mass="46546">MTTGIGSSTPMTLYNSYIKSIINIIIIINITPCPCTVMQTLLESKTFFIDTLSADASFVLQHAEQSKIITKREYSNLNHPNHTQENIIINLLDKVMNKGDDTCRRFLQLLQDNELQENFPGLKEHFRPPQPALYDEIGEYKMSSVPRGLCVIINNIVFEQQSDNRAGSEVDEKSLIEVFSWLGFTVEVHRDKTAPQMKDLLKDLSQKDHEGDCFVCCILSHGGGKEVYGTDGGAVPSEDIFGPFRGTSCQSLAGKPKVFFIQACRGRKYQLPVQVQADNLGGDDAAEEAVLETDTLEMITIPADGDFLVARSTVKGFYSFRSTESGSWFIQSLCKQLTTHCPKYVLGNSGTGLLILHEIFFLNVFFLFFSRGEDIQSILLCVNEDVSKNVSKLNRKQMPVQRVTLRKKLVFRVPS</sequence>
<dbReference type="SUPFAM" id="SSF52129">
    <property type="entry name" value="Caspase-like"/>
    <property type="match status" value="2"/>
</dbReference>
<proteinExistence type="inferred from homology"/>
<dbReference type="SMART" id="SM00115">
    <property type="entry name" value="CASc"/>
    <property type="match status" value="1"/>
</dbReference>
<keyword evidence="3" id="KW-0053">Apoptosis</keyword>
<evidence type="ECO:0000259" key="11">
    <source>
        <dbReference type="PROSITE" id="PS50209"/>
    </source>
</evidence>
<dbReference type="PROSITE" id="PS01122">
    <property type="entry name" value="CASPASE_CYS"/>
    <property type="match status" value="1"/>
</dbReference>
<feature type="active site" evidence="7">
    <location>
        <position position="264"/>
    </location>
</feature>
<dbReference type="Pfam" id="PF00656">
    <property type="entry name" value="Peptidase_C14"/>
    <property type="match status" value="1"/>
</dbReference>
<dbReference type="Gene3D" id="1.10.533.10">
    <property type="entry name" value="Death Domain, Fas"/>
    <property type="match status" value="1"/>
</dbReference>
<dbReference type="InterPro" id="IPR016129">
    <property type="entry name" value="Caspase_his_AS"/>
</dbReference>
<evidence type="ECO:0000313" key="12">
    <source>
        <dbReference type="Ensembl" id="ENSPNAP00000057011.1"/>
    </source>
</evidence>
<evidence type="ECO:0000256" key="8">
    <source>
        <dbReference type="RuleBase" id="RU003971"/>
    </source>
</evidence>
<evidence type="ECO:0000313" key="13">
    <source>
        <dbReference type="Proteomes" id="UP001501920"/>
    </source>
</evidence>
<reference evidence="12" key="3">
    <citation type="submission" date="2025-09" db="UniProtKB">
        <authorList>
            <consortium name="Ensembl"/>
        </authorList>
    </citation>
    <scope>IDENTIFICATION</scope>
</reference>
<dbReference type="PIRSF" id="PIRSF038001">
    <property type="entry name" value="Caspase_ICE"/>
    <property type="match status" value="1"/>
</dbReference>
<evidence type="ECO:0000256" key="5">
    <source>
        <dbReference type="ARBA" id="ARBA00022807"/>
    </source>
</evidence>
<dbReference type="Ensembl" id="ENSPNAT00000082922.1">
    <property type="protein sequence ID" value="ENSPNAP00000057011.1"/>
    <property type="gene ID" value="ENSPNAG00000008713.2"/>
</dbReference>
<dbReference type="GO" id="GO:0004197">
    <property type="term" value="F:cysteine-type endopeptidase activity"/>
    <property type="evidence" value="ECO:0007669"/>
    <property type="project" value="InterPro"/>
</dbReference>
<evidence type="ECO:0000256" key="7">
    <source>
        <dbReference type="PIRSR" id="PIRSR038001-1"/>
    </source>
</evidence>
<dbReference type="PROSITE" id="PS01121">
    <property type="entry name" value="CASPASE_HIS"/>
    <property type="match status" value="1"/>
</dbReference>
<accession>A0AAR2K4I4</accession>
<dbReference type="InterPro" id="IPR033139">
    <property type="entry name" value="Caspase_cys_AS"/>
</dbReference>
<keyword evidence="5" id="KW-0788">Thiol protease</keyword>
<reference evidence="12" key="2">
    <citation type="submission" date="2025-08" db="UniProtKB">
        <authorList>
            <consortium name="Ensembl"/>
        </authorList>
    </citation>
    <scope>IDENTIFICATION</scope>
</reference>
<keyword evidence="6" id="KW-0865">Zymogen</keyword>
<dbReference type="GO" id="GO:0005737">
    <property type="term" value="C:cytoplasm"/>
    <property type="evidence" value="ECO:0007669"/>
    <property type="project" value="UniProtKB-ARBA"/>
</dbReference>
<dbReference type="InterPro" id="IPR011600">
    <property type="entry name" value="Pept_C14_caspase"/>
</dbReference>
<feature type="domain" description="Caspase family p10" evidence="9">
    <location>
        <begin position="297"/>
        <end position="340"/>
    </location>
</feature>
<feature type="domain" description="CARD" evidence="11">
    <location>
        <begin position="39"/>
        <end position="112"/>
    </location>
</feature>
<dbReference type="InterPro" id="IPR011029">
    <property type="entry name" value="DEATH-like_dom_sf"/>
</dbReference>
<feature type="domain" description="Caspase family p20" evidence="10">
    <location>
        <begin position="146"/>
        <end position="268"/>
    </location>
</feature>
<dbReference type="InterPro" id="IPR015917">
    <property type="entry name" value="Pept_C14A"/>
</dbReference>
<evidence type="ECO:0000256" key="3">
    <source>
        <dbReference type="ARBA" id="ARBA00022703"/>
    </source>
</evidence>
<dbReference type="GO" id="GO:0051604">
    <property type="term" value="P:protein maturation"/>
    <property type="evidence" value="ECO:0007669"/>
    <property type="project" value="UniProtKB-ARBA"/>
</dbReference>
<evidence type="ECO:0000256" key="6">
    <source>
        <dbReference type="ARBA" id="ARBA00023145"/>
    </source>
</evidence>
<dbReference type="GeneTree" id="ENSGT00940000164225"/>
<dbReference type="SUPFAM" id="SSF47986">
    <property type="entry name" value="DEATH domain"/>
    <property type="match status" value="1"/>
</dbReference>
<dbReference type="PROSITE" id="PS50208">
    <property type="entry name" value="CASPASE_P20"/>
    <property type="match status" value="1"/>
</dbReference>
<dbReference type="CDD" id="cd01671">
    <property type="entry name" value="CARD"/>
    <property type="match status" value="1"/>
</dbReference>
<evidence type="ECO:0000256" key="1">
    <source>
        <dbReference type="ARBA" id="ARBA00010134"/>
    </source>
</evidence>
<dbReference type="GO" id="GO:0006508">
    <property type="term" value="P:proteolysis"/>
    <property type="evidence" value="ECO:0007669"/>
    <property type="project" value="UniProtKB-KW"/>
</dbReference>
<dbReference type="CDD" id="cd00032">
    <property type="entry name" value="CASc"/>
    <property type="match status" value="1"/>
</dbReference>
<reference evidence="12 13" key="1">
    <citation type="submission" date="2020-10" db="EMBL/GenBank/DDBJ databases">
        <title>Pygocentrus nattereri (red-bellied piranha) genome, fPygNat1, primary haplotype.</title>
        <authorList>
            <person name="Myers G."/>
            <person name="Meyer A."/>
            <person name="Karagic N."/>
            <person name="Pippel M."/>
            <person name="Winkler S."/>
            <person name="Tracey A."/>
            <person name="Wood J."/>
            <person name="Formenti G."/>
            <person name="Howe K."/>
            <person name="Fedrigo O."/>
            <person name="Jarvis E.D."/>
        </authorList>
    </citation>
    <scope>NUCLEOTIDE SEQUENCE [LARGE SCALE GENOMIC DNA]</scope>
</reference>
<dbReference type="InterPro" id="IPR001315">
    <property type="entry name" value="CARD"/>
</dbReference>
<dbReference type="PRINTS" id="PR00376">
    <property type="entry name" value="IL1BCENZYME"/>
</dbReference>
<dbReference type="InterPro" id="IPR029030">
    <property type="entry name" value="Caspase-like_dom_sf"/>
</dbReference>
<keyword evidence="4" id="KW-0378">Hydrolase</keyword>